<proteinExistence type="predicted"/>
<dbReference type="AlphaFoldDB" id="A0A562QKG4"/>
<keyword evidence="2" id="KW-1185">Reference proteome</keyword>
<name>A0A562QKG4_9BACI</name>
<dbReference type="EMBL" id="VLKZ01000004">
    <property type="protein sequence ID" value="TWI57163.1"/>
    <property type="molecule type" value="Genomic_DNA"/>
</dbReference>
<dbReference type="OrthoDB" id="2940585at2"/>
<reference evidence="1 2" key="1">
    <citation type="journal article" date="2015" name="Stand. Genomic Sci.">
        <title>Genomic Encyclopedia of Bacterial and Archaeal Type Strains, Phase III: the genomes of soil and plant-associated and newly described type strains.</title>
        <authorList>
            <person name="Whitman W.B."/>
            <person name="Woyke T."/>
            <person name="Klenk H.P."/>
            <person name="Zhou Y."/>
            <person name="Lilburn T.G."/>
            <person name="Beck B.J."/>
            <person name="De Vos P."/>
            <person name="Vandamme P."/>
            <person name="Eisen J.A."/>
            <person name="Garrity G."/>
            <person name="Hugenholtz P."/>
            <person name="Kyrpides N.C."/>
        </authorList>
    </citation>
    <scope>NUCLEOTIDE SEQUENCE [LARGE SCALE GENOMIC DNA]</scope>
    <source>
        <strain evidence="1 2">CGMCC 1.10116</strain>
    </source>
</reference>
<dbReference type="RefSeq" id="WP_144450178.1">
    <property type="nucleotide sequence ID" value="NZ_VLKZ01000004.1"/>
</dbReference>
<protein>
    <submittedName>
        <fullName evidence="1">Uncharacterized protein</fullName>
    </submittedName>
</protein>
<sequence>MSFQPDRMKKLLEQDRFLSSAYDDVREHFPNDEEALHYLFQQYVKSEPIFQNAYNHLID</sequence>
<evidence type="ECO:0000313" key="1">
    <source>
        <dbReference type="EMBL" id="TWI57163.1"/>
    </source>
</evidence>
<dbReference type="Proteomes" id="UP000315711">
    <property type="component" value="Unassembled WGS sequence"/>
</dbReference>
<organism evidence="1 2">
    <name type="scientific">Halalkalibacter nanhaiisediminis</name>
    <dbReference type="NCBI Taxonomy" id="688079"/>
    <lineage>
        <taxon>Bacteria</taxon>
        <taxon>Bacillati</taxon>
        <taxon>Bacillota</taxon>
        <taxon>Bacilli</taxon>
        <taxon>Bacillales</taxon>
        <taxon>Bacillaceae</taxon>
        <taxon>Halalkalibacter</taxon>
    </lineage>
</organism>
<accession>A0A562QKG4</accession>
<comment type="caution">
    <text evidence="1">The sequence shown here is derived from an EMBL/GenBank/DDBJ whole genome shotgun (WGS) entry which is preliminary data.</text>
</comment>
<gene>
    <name evidence="1" type="ORF">IQ10_01869</name>
</gene>
<evidence type="ECO:0000313" key="2">
    <source>
        <dbReference type="Proteomes" id="UP000315711"/>
    </source>
</evidence>